<keyword evidence="4" id="KW-0418">Kinase</keyword>
<evidence type="ECO:0000256" key="4">
    <source>
        <dbReference type="ARBA" id="ARBA00022777"/>
    </source>
</evidence>
<dbReference type="AlphaFoldDB" id="A0A835Y755"/>
<protein>
    <recommendedName>
        <fullName evidence="7">Protein kinase domain-containing protein</fullName>
    </recommendedName>
</protein>
<feature type="compositionally biased region" description="Gly residues" evidence="6">
    <location>
        <begin position="476"/>
        <end position="488"/>
    </location>
</feature>
<dbReference type="InterPro" id="IPR000719">
    <property type="entry name" value="Prot_kinase_dom"/>
</dbReference>
<evidence type="ECO:0000256" key="3">
    <source>
        <dbReference type="ARBA" id="ARBA00022741"/>
    </source>
</evidence>
<feature type="compositionally biased region" description="Pro residues" evidence="6">
    <location>
        <begin position="279"/>
        <end position="290"/>
    </location>
</feature>
<organism evidence="8 9">
    <name type="scientific">Edaphochlamys debaryana</name>
    <dbReference type="NCBI Taxonomy" id="47281"/>
    <lineage>
        <taxon>Eukaryota</taxon>
        <taxon>Viridiplantae</taxon>
        <taxon>Chlorophyta</taxon>
        <taxon>core chlorophytes</taxon>
        <taxon>Chlorophyceae</taxon>
        <taxon>CS clade</taxon>
        <taxon>Chlamydomonadales</taxon>
        <taxon>Chlamydomonadales incertae sedis</taxon>
        <taxon>Edaphochlamys</taxon>
    </lineage>
</organism>
<reference evidence="8" key="1">
    <citation type="journal article" date="2020" name="bioRxiv">
        <title>Comparative genomics of Chlamydomonas.</title>
        <authorList>
            <person name="Craig R.J."/>
            <person name="Hasan A.R."/>
            <person name="Ness R.W."/>
            <person name="Keightley P.D."/>
        </authorList>
    </citation>
    <scope>NUCLEOTIDE SEQUENCE</scope>
    <source>
        <strain evidence="8">CCAP 11/70</strain>
    </source>
</reference>
<dbReference type="GO" id="GO:0005524">
    <property type="term" value="F:ATP binding"/>
    <property type="evidence" value="ECO:0007669"/>
    <property type="project" value="UniProtKB-KW"/>
</dbReference>
<feature type="compositionally biased region" description="Low complexity" evidence="6">
    <location>
        <begin position="331"/>
        <end position="352"/>
    </location>
</feature>
<evidence type="ECO:0000256" key="5">
    <source>
        <dbReference type="ARBA" id="ARBA00022840"/>
    </source>
</evidence>
<feature type="compositionally biased region" description="Low complexity" evidence="6">
    <location>
        <begin position="429"/>
        <end position="475"/>
    </location>
</feature>
<dbReference type="SMART" id="SM00220">
    <property type="entry name" value="S_TKc"/>
    <property type="match status" value="1"/>
</dbReference>
<keyword evidence="1" id="KW-0723">Serine/threonine-protein kinase</keyword>
<keyword evidence="3" id="KW-0547">Nucleotide-binding</keyword>
<feature type="domain" description="Protein kinase" evidence="7">
    <location>
        <begin position="1"/>
        <end position="229"/>
    </location>
</feature>
<dbReference type="Pfam" id="PF00069">
    <property type="entry name" value="Pkinase"/>
    <property type="match status" value="1"/>
</dbReference>
<feature type="compositionally biased region" description="Low complexity" evidence="6">
    <location>
        <begin position="374"/>
        <end position="399"/>
    </location>
</feature>
<feature type="region of interest" description="Disordered" evidence="6">
    <location>
        <begin position="274"/>
        <end position="488"/>
    </location>
</feature>
<dbReference type="InterPro" id="IPR011009">
    <property type="entry name" value="Kinase-like_dom_sf"/>
</dbReference>
<comment type="caution">
    <text evidence="8">The sequence shown here is derived from an EMBL/GenBank/DDBJ whole genome shotgun (WGS) entry which is preliminary data.</text>
</comment>
<dbReference type="Proteomes" id="UP000612055">
    <property type="component" value="Unassembled WGS sequence"/>
</dbReference>
<keyword evidence="2" id="KW-0808">Transferase</keyword>
<keyword evidence="5" id="KW-0067">ATP-binding</keyword>
<dbReference type="InterPro" id="IPR050117">
    <property type="entry name" value="MAPK"/>
</dbReference>
<evidence type="ECO:0000313" key="9">
    <source>
        <dbReference type="Proteomes" id="UP000612055"/>
    </source>
</evidence>
<dbReference type="GO" id="GO:0004674">
    <property type="term" value="F:protein serine/threonine kinase activity"/>
    <property type="evidence" value="ECO:0007669"/>
    <property type="project" value="UniProtKB-KW"/>
</dbReference>
<evidence type="ECO:0000256" key="2">
    <source>
        <dbReference type="ARBA" id="ARBA00022679"/>
    </source>
</evidence>
<name>A0A835Y755_9CHLO</name>
<dbReference type="Gene3D" id="3.30.200.20">
    <property type="entry name" value="Phosphorylase Kinase, domain 1"/>
    <property type="match status" value="1"/>
</dbReference>
<dbReference type="EMBL" id="JAEHOE010000015">
    <property type="protein sequence ID" value="KAG2497296.1"/>
    <property type="molecule type" value="Genomic_DNA"/>
</dbReference>
<dbReference type="PROSITE" id="PS50011">
    <property type="entry name" value="PROTEIN_KINASE_DOM"/>
    <property type="match status" value="1"/>
</dbReference>
<accession>A0A835Y755</accession>
<feature type="compositionally biased region" description="Low complexity" evidence="6">
    <location>
        <begin position="297"/>
        <end position="315"/>
    </location>
</feature>
<sequence>MRPPEDTRDTFDHLYCVWEHVDTDLARVLRTTQPLADDHYQFFIYQLLRGLKYLHTAGLVHRDIKPQNLLVNAQCDLKICDLREVLPIRKDADDDGGLDPNGYVNIRWYRAPEQFLGYGAEEPAIDMWAVGCILAELLGRKPLFPGKDYVQQLKLITGALGRPSEEELAQVPSARARKWLRDLPPCERTDWKSLWPSANPLALDLLDRLLTFDPRKRLDVHAALAHPWLAELHDTALEPEGPADLQIELDTECRLTLTDVRGLLWKEVATHYHTNPVRSVPPPAPAPAPAEPSGAKTQGPEAQAGAQAPEAQGTQVKEGTAGVEAASLAQSGGATAGEAAPAGPAAQAAQPGPGSGQEGQAKTEGGQSSPAPSQGQVEVEAEAPEPVQAAEGEAPTATTAEREGVDGGGTGGAAAAGSGASGPAPPAPHADSAAATEVAADAAAASEGLAPDASSPGAPASPVVVETSPAAQAASGGCGGDGGPGCSA</sequence>
<dbReference type="Gene3D" id="1.10.510.10">
    <property type="entry name" value="Transferase(Phosphotransferase) domain 1"/>
    <property type="match status" value="1"/>
</dbReference>
<dbReference type="SUPFAM" id="SSF56112">
    <property type="entry name" value="Protein kinase-like (PK-like)"/>
    <property type="match status" value="1"/>
</dbReference>
<gene>
    <name evidence="8" type="ORF">HYH03_004879</name>
</gene>
<dbReference type="FunFam" id="1.10.510.10:FF:000040">
    <property type="entry name" value="Mitogen-activated protein kinase"/>
    <property type="match status" value="1"/>
</dbReference>
<dbReference type="PANTHER" id="PTHR24055">
    <property type="entry name" value="MITOGEN-ACTIVATED PROTEIN KINASE"/>
    <property type="match status" value="1"/>
</dbReference>
<evidence type="ECO:0000259" key="7">
    <source>
        <dbReference type="PROSITE" id="PS50011"/>
    </source>
</evidence>
<keyword evidence="9" id="KW-1185">Reference proteome</keyword>
<proteinExistence type="predicted"/>
<dbReference type="PROSITE" id="PS00108">
    <property type="entry name" value="PROTEIN_KINASE_ST"/>
    <property type="match status" value="1"/>
</dbReference>
<dbReference type="OrthoDB" id="192887at2759"/>
<evidence type="ECO:0000313" key="8">
    <source>
        <dbReference type="EMBL" id="KAG2497296.1"/>
    </source>
</evidence>
<evidence type="ECO:0000256" key="6">
    <source>
        <dbReference type="SAM" id="MobiDB-lite"/>
    </source>
</evidence>
<dbReference type="InterPro" id="IPR008271">
    <property type="entry name" value="Ser/Thr_kinase_AS"/>
</dbReference>
<evidence type="ECO:0000256" key="1">
    <source>
        <dbReference type="ARBA" id="ARBA00022527"/>
    </source>
</evidence>